<evidence type="ECO:0000256" key="2">
    <source>
        <dbReference type="ARBA" id="ARBA00022840"/>
    </source>
</evidence>
<dbReference type="Gene3D" id="3.40.50.300">
    <property type="entry name" value="P-loop containing nucleotide triphosphate hydrolases"/>
    <property type="match status" value="1"/>
</dbReference>
<proteinExistence type="predicted"/>
<feature type="compositionally biased region" description="Basic residues" evidence="3">
    <location>
        <begin position="406"/>
        <end position="419"/>
    </location>
</feature>
<organism evidence="4 5">
    <name type="scientific">Compostimonas suwonensis</name>
    <dbReference type="NCBI Taxonomy" id="1048394"/>
    <lineage>
        <taxon>Bacteria</taxon>
        <taxon>Bacillati</taxon>
        <taxon>Actinomycetota</taxon>
        <taxon>Actinomycetes</taxon>
        <taxon>Micrococcales</taxon>
        <taxon>Microbacteriaceae</taxon>
        <taxon>Compostimonas</taxon>
    </lineage>
</organism>
<keyword evidence="2" id="KW-0067">ATP-binding</keyword>
<dbReference type="OrthoDB" id="3217709at2"/>
<dbReference type="GO" id="GO:0009898">
    <property type="term" value="C:cytoplasmic side of plasma membrane"/>
    <property type="evidence" value="ECO:0007669"/>
    <property type="project" value="TreeGrafter"/>
</dbReference>
<dbReference type="Proteomes" id="UP000230161">
    <property type="component" value="Unassembled WGS sequence"/>
</dbReference>
<gene>
    <name evidence="4" type="ORF">CLV54_2617</name>
</gene>
<evidence type="ECO:0000313" key="4">
    <source>
        <dbReference type="EMBL" id="PJJ61669.1"/>
    </source>
</evidence>
<dbReference type="GO" id="GO:0005524">
    <property type="term" value="F:ATP binding"/>
    <property type="evidence" value="ECO:0007669"/>
    <property type="project" value="UniProtKB-KW"/>
</dbReference>
<dbReference type="PANTHER" id="PTHR43384">
    <property type="entry name" value="SEPTUM SITE-DETERMINING PROTEIN MIND HOMOLOG, CHLOROPLASTIC-RELATED"/>
    <property type="match status" value="1"/>
</dbReference>
<name>A0A2M9BUP9_9MICO</name>
<dbReference type="EMBL" id="PGFB01000004">
    <property type="protein sequence ID" value="PJJ61669.1"/>
    <property type="molecule type" value="Genomic_DNA"/>
</dbReference>
<keyword evidence="4" id="KW-0969">Cilium</keyword>
<dbReference type="InterPro" id="IPR027417">
    <property type="entry name" value="P-loop_NTPase"/>
</dbReference>
<evidence type="ECO:0000313" key="5">
    <source>
        <dbReference type="Proteomes" id="UP000230161"/>
    </source>
</evidence>
<dbReference type="SUPFAM" id="SSF52540">
    <property type="entry name" value="P-loop containing nucleoside triphosphate hydrolases"/>
    <property type="match status" value="1"/>
</dbReference>
<keyword evidence="4" id="KW-0966">Cell projection</keyword>
<dbReference type="PANTHER" id="PTHR43384:SF6">
    <property type="entry name" value="SEPTUM SITE-DETERMINING PROTEIN MIND HOMOLOG, CHLOROPLASTIC"/>
    <property type="match status" value="1"/>
</dbReference>
<protein>
    <submittedName>
        <fullName evidence="4">MinD-like ATPase involved in chromosome partitioning or flagellar assembly</fullName>
    </submittedName>
</protein>
<comment type="caution">
    <text evidence="4">The sequence shown here is derived from an EMBL/GenBank/DDBJ whole genome shotgun (WGS) entry which is preliminary data.</text>
</comment>
<dbReference type="RefSeq" id="WP_100345380.1">
    <property type="nucleotide sequence ID" value="NZ_PGFB01000004.1"/>
</dbReference>
<sequence>MSTVALALEHRIEDRLIGELVAAGHTVSARLATATEMIASIERMPPHIVLVQSTRRQLTAALVSACDGRGIHLVAVAAGDLERKHAAALGLYEVVDAAASWSDVEQTVRAAGAGPLRPAASGAGGGPGEESGSVITVWGPAGAPGRSTIAVGIAAELAAAGRAVLLIDADCYGGTIAPALGMLDESPGFAAACRLAAADALDNAELERLSQHYISGHGSFRVLTGISRPDRWPELSAERVRDTVRAARAWAQDIVIDTGFSIESDEEISSDLFAPRRNAATRTAIAEADRVVAVGAADPIGISRFLRAHVELLEIMETGALSVVMNRVRSSAVGVDAGGQVTSTLARLGGIASPALVPHDQNAADAAVLAGRTLRDTALNSPARVALERFVRAQLLPQEAQPARERGRRRRGRLLPRPA</sequence>
<keyword evidence="1" id="KW-0547">Nucleotide-binding</keyword>
<dbReference type="AlphaFoldDB" id="A0A2M9BUP9"/>
<keyword evidence="4" id="KW-0282">Flagellum</keyword>
<reference evidence="4 5" key="1">
    <citation type="submission" date="2017-11" db="EMBL/GenBank/DDBJ databases">
        <title>Genomic Encyclopedia of Archaeal and Bacterial Type Strains, Phase II (KMG-II): From Individual Species to Whole Genera.</title>
        <authorList>
            <person name="Goeker M."/>
        </authorList>
    </citation>
    <scope>NUCLEOTIDE SEQUENCE [LARGE SCALE GENOMIC DNA]</scope>
    <source>
        <strain evidence="4 5">DSM 25625</strain>
    </source>
</reference>
<dbReference type="GO" id="GO:0051782">
    <property type="term" value="P:negative regulation of cell division"/>
    <property type="evidence" value="ECO:0007669"/>
    <property type="project" value="TreeGrafter"/>
</dbReference>
<keyword evidence="5" id="KW-1185">Reference proteome</keyword>
<dbReference type="InterPro" id="IPR050625">
    <property type="entry name" value="ParA/MinD_ATPase"/>
</dbReference>
<dbReference type="GO" id="GO:0005829">
    <property type="term" value="C:cytosol"/>
    <property type="evidence" value="ECO:0007669"/>
    <property type="project" value="TreeGrafter"/>
</dbReference>
<feature type="region of interest" description="Disordered" evidence="3">
    <location>
        <begin position="398"/>
        <end position="419"/>
    </location>
</feature>
<accession>A0A2M9BUP9</accession>
<dbReference type="GO" id="GO:0016887">
    <property type="term" value="F:ATP hydrolysis activity"/>
    <property type="evidence" value="ECO:0007669"/>
    <property type="project" value="TreeGrafter"/>
</dbReference>
<evidence type="ECO:0000256" key="1">
    <source>
        <dbReference type="ARBA" id="ARBA00022741"/>
    </source>
</evidence>
<evidence type="ECO:0000256" key="3">
    <source>
        <dbReference type="SAM" id="MobiDB-lite"/>
    </source>
</evidence>